<reference evidence="1" key="2">
    <citation type="submission" date="2020-09" db="EMBL/GenBank/DDBJ databases">
        <authorList>
            <person name="Sun Q."/>
            <person name="Ohkuma M."/>
        </authorList>
    </citation>
    <scope>NUCLEOTIDE SEQUENCE</scope>
    <source>
        <strain evidence="1">JCM 4490</strain>
    </source>
</reference>
<proteinExistence type="predicted"/>
<protein>
    <submittedName>
        <fullName evidence="1">Uncharacterized protein</fullName>
    </submittedName>
</protein>
<reference evidence="1" key="1">
    <citation type="journal article" date="2014" name="Int. J. Syst. Evol. Microbiol.">
        <title>Complete genome sequence of Corynebacterium casei LMG S-19264T (=DSM 44701T), isolated from a smear-ripened cheese.</title>
        <authorList>
            <consortium name="US DOE Joint Genome Institute (JGI-PGF)"/>
            <person name="Walter F."/>
            <person name="Albersmeier A."/>
            <person name="Kalinowski J."/>
            <person name="Ruckert C."/>
        </authorList>
    </citation>
    <scope>NUCLEOTIDE SEQUENCE</scope>
    <source>
        <strain evidence="1">JCM 4490</strain>
    </source>
</reference>
<name>A0A918J3P8_9ACTN</name>
<comment type="caution">
    <text evidence="1">The sequence shown here is derived from an EMBL/GenBank/DDBJ whole genome shotgun (WGS) entry which is preliminary data.</text>
</comment>
<keyword evidence="2" id="KW-1185">Reference proteome</keyword>
<dbReference type="Proteomes" id="UP000620224">
    <property type="component" value="Unassembled WGS sequence"/>
</dbReference>
<organism evidence="1 2">
    <name type="scientific">Streptomyces lucensis JCM 4490</name>
    <dbReference type="NCBI Taxonomy" id="1306176"/>
    <lineage>
        <taxon>Bacteria</taxon>
        <taxon>Bacillati</taxon>
        <taxon>Actinomycetota</taxon>
        <taxon>Actinomycetes</taxon>
        <taxon>Kitasatosporales</taxon>
        <taxon>Streptomycetaceae</taxon>
        <taxon>Streptomyces</taxon>
    </lineage>
</organism>
<accession>A0A918J3P8</accession>
<evidence type="ECO:0000313" key="2">
    <source>
        <dbReference type="Proteomes" id="UP000620224"/>
    </source>
</evidence>
<dbReference type="AlphaFoldDB" id="A0A918J3P8"/>
<sequence>MLVTVAVLTAVAVAGCDDGDRPDLVLKGTPPATPYSGPLHLPTRNVDGGGPRALRLAAGAAGRALECDGEIFDGAGPDRWNASDGGDTPEEGLALYFDMSQPELPGHGYRVERREADRVLYSYDVGGRTKVAVVVAKDQKDRPGWGPETDASCDPAELPESFTATTGWQIWTDGAGRRVPVSRLSGSAGSEHCGWASASFLTLDDRTYARDPAGVLAGDGLLTAPYRGRVRIPAGARDTGYHRDGRRLWLTDDRATAYVRTAGGVEAWPALKEAVGCD</sequence>
<evidence type="ECO:0000313" key="1">
    <source>
        <dbReference type="EMBL" id="GGW46198.1"/>
    </source>
</evidence>
<dbReference type="EMBL" id="BMUE01000004">
    <property type="protein sequence ID" value="GGW46198.1"/>
    <property type="molecule type" value="Genomic_DNA"/>
</dbReference>
<gene>
    <name evidence="1" type="ORF">GCM10010503_23610</name>
</gene>